<keyword evidence="3" id="KW-1185">Reference proteome</keyword>
<protein>
    <submittedName>
        <fullName evidence="2">Uncharacterized protein</fullName>
    </submittedName>
</protein>
<dbReference type="Proteomes" id="UP000294850">
    <property type="component" value="Unassembled WGS sequence"/>
</dbReference>
<gene>
    <name evidence="2" type="ORF">E0F88_06640</name>
</gene>
<feature type="transmembrane region" description="Helical" evidence="1">
    <location>
        <begin position="6"/>
        <end position="29"/>
    </location>
</feature>
<evidence type="ECO:0000313" key="2">
    <source>
        <dbReference type="EMBL" id="TDE17563.1"/>
    </source>
</evidence>
<dbReference type="EMBL" id="SMFL01000002">
    <property type="protein sequence ID" value="TDE17563.1"/>
    <property type="molecule type" value="Genomic_DNA"/>
</dbReference>
<evidence type="ECO:0000313" key="3">
    <source>
        <dbReference type="Proteomes" id="UP000294850"/>
    </source>
</evidence>
<evidence type="ECO:0000256" key="1">
    <source>
        <dbReference type="SAM" id="Phobius"/>
    </source>
</evidence>
<keyword evidence="1" id="KW-1133">Transmembrane helix</keyword>
<comment type="caution">
    <text evidence="2">The sequence shown here is derived from an EMBL/GenBank/DDBJ whole genome shotgun (WGS) entry which is preliminary data.</text>
</comment>
<accession>A0A4R5E1E0</accession>
<sequence>MRHPFFILHSSFFILHSSFFILHSSFFILHSSFFILHSSFYHFVIFEIGVTTISLNSTSEPSACNAICPFCAVALNP</sequence>
<reference evidence="2 3" key="1">
    <citation type="submission" date="2019-03" db="EMBL/GenBank/DDBJ databases">
        <title>Dyadobacter AR-3-6 sp. nov., isolated from arctic soil.</title>
        <authorList>
            <person name="Chaudhary D.K."/>
        </authorList>
    </citation>
    <scope>NUCLEOTIDE SEQUENCE [LARGE SCALE GENOMIC DNA]</scope>
    <source>
        <strain evidence="2 3">AR-3-6</strain>
    </source>
</reference>
<organism evidence="2 3">
    <name type="scientific">Dyadobacter psychrotolerans</name>
    <dbReference type="NCBI Taxonomy" id="2541721"/>
    <lineage>
        <taxon>Bacteria</taxon>
        <taxon>Pseudomonadati</taxon>
        <taxon>Bacteroidota</taxon>
        <taxon>Cytophagia</taxon>
        <taxon>Cytophagales</taxon>
        <taxon>Spirosomataceae</taxon>
        <taxon>Dyadobacter</taxon>
    </lineage>
</organism>
<name>A0A4R5E1E0_9BACT</name>
<proteinExistence type="predicted"/>
<dbReference type="AlphaFoldDB" id="A0A4R5E1E0"/>
<keyword evidence="1" id="KW-0812">Transmembrane</keyword>
<keyword evidence="1" id="KW-0472">Membrane</keyword>